<dbReference type="GeneID" id="33897533"/>
<comment type="caution">
    <text evidence="3">The sequence shown here is derived from an EMBL/GenBank/DDBJ whole genome shotgun (WGS) entry which is preliminary data.</text>
</comment>
<dbReference type="InterPro" id="IPR000866">
    <property type="entry name" value="AhpC/TSA"/>
</dbReference>
<dbReference type="EMBL" id="FMIK01000031">
    <property type="protein sequence ID" value="SCL95541.1"/>
    <property type="molecule type" value="Genomic_DNA"/>
</dbReference>
<reference evidence="3 4" key="1">
    <citation type="submission" date="2016-08" db="EMBL/GenBank/DDBJ databases">
        <authorList>
            <person name="Loux V."/>
            <person name="Rue O."/>
        </authorList>
    </citation>
    <scope>NUCLEOTIDE SEQUENCE [LARGE SCALE GENOMIC DNA]</scope>
    <source>
        <strain evidence="3 4">AFSSA_08CEB44bac</strain>
    </source>
</reference>
<dbReference type="Proteomes" id="UP000242164">
    <property type="component" value="Unassembled WGS sequence"/>
</dbReference>
<dbReference type="PANTHER" id="PTHR42852">
    <property type="entry name" value="THIOL:DISULFIDE INTERCHANGE PROTEIN DSBE"/>
    <property type="match status" value="1"/>
</dbReference>
<keyword evidence="1" id="KW-1015">Disulfide bond</keyword>
<dbReference type="PROSITE" id="PS00194">
    <property type="entry name" value="THIOREDOXIN_1"/>
    <property type="match status" value="1"/>
</dbReference>
<dbReference type="RefSeq" id="WP_012094704.1">
    <property type="nucleotide sequence ID" value="NZ_CP024096.1"/>
</dbReference>
<evidence type="ECO:0000259" key="2">
    <source>
        <dbReference type="PROSITE" id="PS51352"/>
    </source>
</evidence>
<accession>A0AAX2CI51</accession>
<name>A0AAX2CI51_9BACI</name>
<dbReference type="InterPro" id="IPR050553">
    <property type="entry name" value="Thioredoxin_ResA/DsbE_sf"/>
</dbReference>
<protein>
    <submittedName>
        <fullName evidence="3">Alkyl hydroperoxide reductase/ Thiol specific antioxidant/ Mal allergen</fullName>
    </submittedName>
</protein>
<evidence type="ECO:0000313" key="4">
    <source>
        <dbReference type="Proteomes" id="UP000242164"/>
    </source>
</evidence>
<dbReference type="InterPro" id="IPR036249">
    <property type="entry name" value="Thioredoxin-like_sf"/>
</dbReference>
<organism evidence="3 4">
    <name type="scientific">Bacillus cytotoxicus</name>
    <dbReference type="NCBI Taxonomy" id="580165"/>
    <lineage>
        <taxon>Bacteria</taxon>
        <taxon>Bacillati</taxon>
        <taxon>Bacillota</taxon>
        <taxon>Bacilli</taxon>
        <taxon>Bacillales</taxon>
        <taxon>Bacillaceae</taxon>
        <taxon>Bacillus</taxon>
        <taxon>Bacillus cereus group</taxon>
    </lineage>
</organism>
<dbReference type="Gene3D" id="3.40.30.10">
    <property type="entry name" value="Glutaredoxin"/>
    <property type="match status" value="1"/>
</dbReference>
<gene>
    <name evidence="3" type="ORF">BCB44BAC_02575</name>
</gene>
<feature type="domain" description="Thioredoxin" evidence="2">
    <location>
        <begin position="50"/>
        <end position="191"/>
    </location>
</feature>
<evidence type="ECO:0000313" key="3">
    <source>
        <dbReference type="EMBL" id="SCL95541.1"/>
    </source>
</evidence>
<proteinExistence type="predicted"/>
<dbReference type="GO" id="GO:0016491">
    <property type="term" value="F:oxidoreductase activity"/>
    <property type="evidence" value="ECO:0007669"/>
    <property type="project" value="InterPro"/>
</dbReference>
<dbReference type="SUPFAM" id="SSF52833">
    <property type="entry name" value="Thioredoxin-like"/>
    <property type="match status" value="1"/>
</dbReference>
<dbReference type="AlphaFoldDB" id="A0AAX2CI51"/>
<dbReference type="GO" id="GO:0016209">
    <property type="term" value="F:antioxidant activity"/>
    <property type="evidence" value="ECO:0007669"/>
    <property type="project" value="InterPro"/>
</dbReference>
<dbReference type="CDD" id="cd02966">
    <property type="entry name" value="TlpA_like_family"/>
    <property type="match status" value="1"/>
</dbReference>
<dbReference type="InterPro" id="IPR017937">
    <property type="entry name" value="Thioredoxin_CS"/>
</dbReference>
<dbReference type="InterPro" id="IPR013766">
    <property type="entry name" value="Thioredoxin_domain"/>
</dbReference>
<dbReference type="Pfam" id="PF00578">
    <property type="entry name" value="AhpC-TSA"/>
    <property type="match status" value="1"/>
</dbReference>
<dbReference type="PANTHER" id="PTHR42852:SF1">
    <property type="entry name" value="THIOREDOXIN-LIKE PROTEIN YNEN"/>
    <property type="match status" value="1"/>
</dbReference>
<dbReference type="PROSITE" id="PS51352">
    <property type="entry name" value="THIOREDOXIN_2"/>
    <property type="match status" value="1"/>
</dbReference>
<sequence length="191" mass="21714">MWRKIIIGAVLLCLASYALYEQFKPNEKQVSKGQVKSETTMKDMVAQNGIEVGKAAPHFELAKLDGTKVKLSDLKGKKVIVNFWATWCGPCQQEMPDMEAFYKKHKEDIEILAVNYTVSERANGTEKVRQFAEEKGVTFPILLDTDISVTTRYKVITIPTSYFINTKGIIQDKFIGPMTQKEMEKRVAKLK</sequence>
<evidence type="ECO:0000256" key="1">
    <source>
        <dbReference type="ARBA" id="ARBA00023157"/>
    </source>
</evidence>